<dbReference type="PANTHER" id="PTHR36973">
    <property type="entry name" value="SLL1456 PROTEIN-RELATED"/>
    <property type="match status" value="1"/>
</dbReference>
<dbReference type="InterPro" id="IPR053188">
    <property type="entry name" value="FkbM_Methyltransferase"/>
</dbReference>
<dbReference type="InterPro" id="IPR006342">
    <property type="entry name" value="FkbM_mtfrase"/>
</dbReference>
<evidence type="ECO:0000259" key="1">
    <source>
        <dbReference type="Pfam" id="PF05050"/>
    </source>
</evidence>
<dbReference type="Gene3D" id="3.40.50.150">
    <property type="entry name" value="Vaccinia Virus protein VP39"/>
    <property type="match status" value="1"/>
</dbReference>
<gene>
    <name evidence="2" type="ORF">GRI40_04435</name>
</gene>
<dbReference type="SUPFAM" id="SSF53335">
    <property type="entry name" value="S-adenosyl-L-methionine-dependent methyltransferases"/>
    <property type="match status" value="1"/>
</dbReference>
<accession>A0A6I4TEB0</accession>
<dbReference type="EMBL" id="WTZA01000001">
    <property type="protein sequence ID" value="MXO74470.1"/>
    <property type="molecule type" value="Genomic_DNA"/>
</dbReference>
<comment type="caution">
    <text evidence="2">The sequence shown here is derived from an EMBL/GenBank/DDBJ whole genome shotgun (WGS) entry which is preliminary data.</text>
</comment>
<keyword evidence="2" id="KW-0489">Methyltransferase</keyword>
<sequence length="247" mass="26743">MSGVFTDVALRAIRAGVRIPAGSLVQKYLELSYTADLLARLRIDCVLDVGANTGQFADRLRRTGYTGHIVSFEPMPREYAIIAEAANRDARWHTFNFALGSKAETKRFNVLGSGAGTVYSSFLDPLPGETPAVSETIAIEVRRLDDVFDRIEGLVGADARHFLKIDTQGYDLEVCKGGEAALPRMLGLQSEVSIKPLYAGQPGYIDALAYYEALGFALMNLSIVNRTAAGSVLEYDCLMARPAALAG</sequence>
<name>A0A6I4TEB0_9SPHN</name>
<dbReference type="NCBIfam" id="TIGR01444">
    <property type="entry name" value="fkbM_fam"/>
    <property type="match status" value="1"/>
</dbReference>
<dbReference type="RefSeq" id="WP_160610228.1">
    <property type="nucleotide sequence ID" value="NZ_WTZA01000001.1"/>
</dbReference>
<dbReference type="PANTHER" id="PTHR36973:SF4">
    <property type="entry name" value="NODULATION PROTEIN"/>
    <property type="match status" value="1"/>
</dbReference>
<organism evidence="2 3">
    <name type="scientific">Tsuneonella aeria</name>
    <dbReference type="NCBI Taxonomy" id="1837929"/>
    <lineage>
        <taxon>Bacteria</taxon>
        <taxon>Pseudomonadati</taxon>
        <taxon>Pseudomonadota</taxon>
        <taxon>Alphaproteobacteria</taxon>
        <taxon>Sphingomonadales</taxon>
        <taxon>Erythrobacteraceae</taxon>
        <taxon>Tsuneonella</taxon>
    </lineage>
</organism>
<evidence type="ECO:0000313" key="2">
    <source>
        <dbReference type="EMBL" id="MXO74470.1"/>
    </source>
</evidence>
<dbReference type="Proteomes" id="UP000439522">
    <property type="component" value="Unassembled WGS sequence"/>
</dbReference>
<proteinExistence type="predicted"/>
<dbReference type="Pfam" id="PF05050">
    <property type="entry name" value="Methyltransf_21"/>
    <property type="match status" value="1"/>
</dbReference>
<reference evidence="2 3" key="1">
    <citation type="submission" date="2019-12" db="EMBL/GenBank/DDBJ databases">
        <title>Genomic-based taxomic classification of the family Erythrobacteraceae.</title>
        <authorList>
            <person name="Xu L."/>
        </authorList>
    </citation>
    <scope>NUCLEOTIDE SEQUENCE [LARGE SCALE GENOMIC DNA]</scope>
    <source>
        <strain evidence="2 3">100921-2</strain>
    </source>
</reference>
<feature type="domain" description="Methyltransferase FkbM" evidence="1">
    <location>
        <begin position="48"/>
        <end position="216"/>
    </location>
</feature>
<dbReference type="OrthoDB" id="292760at2"/>
<keyword evidence="3" id="KW-1185">Reference proteome</keyword>
<keyword evidence="2" id="KW-0808">Transferase</keyword>
<dbReference type="InterPro" id="IPR029063">
    <property type="entry name" value="SAM-dependent_MTases_sf"/>
</dbReference>
<protein>
    <submittedName>
        <fullName evidence="2">FkbM family methyltransferase</fullName>
    </submittedName>
</protein>
<dbReference type="AlphaFoldDB" id="A0A6I4TEB0"/>
<evidence type="ECO:0000313" key="3">
    <source>
        <dbReference type="Proteomes" id="UP000439522"/>
    </source>
</evidence>
<dbReference type="GO" id="GO:0008171">
    <property type="term" value="F:O-methyltransferase activity"/>
    <property type="evidence" value="ECO:0007669"/>
    <property type="project" value="TreeGrafter"/>
</dbReference>
<dbReference type="GO" id="GO:0032259">
    <property type="term" value="P:methylation"/>
    <property type="evidence" value="ECO:0007669"/>
    <property type="project" value="UniProtKB-KW"/>
</dbReference>